<dbReference type="RefSeq" id="WP_201025320.1">
    <property type="nucleotide sequence ID" value="NZ_CP014226.1"/>
</dbReference>
<dbReference type="EMBL" id="CP014226">
    <property type="protein sequence ID" value="AMD01589.1"/>
    <property type="molecule type" value="Genomic_DNA"/>
</dbReference>
<organism evidence="2 3">
    <name type="scientific">Halomonas chromatireducens</name>
    <dbReference type="NCBI Taxonomy" id="507626"/>
    <lineage>
        <taxon>Bacteria</taxon>
        <taxon>Pseudomonadati</taxon>
        <taxon>Pseudomonadota</taxon>
        <taxon>Gammaproteobacteria</taxon>
        <taxon>Oceanospirillales</taxon>
        <taxon>Halomonadaceae</taxon>
        <taxon>Halomonas</taxon>
    </lineage>
</organism>
<dbReference type="Proteomes" id="UP000063387">
    <property type="component" value="Chromosome"/>
</dbReference>
<evidence type="ECO:0000313" key="2">
    <source>
        <dbReference type="EMBL" id="AMD01589.1"/>
    </source>
</evidence>
<proteinExistence type="predicted"/>
<dbReference type="AlphaFoldDB" id="A0A0X8HFD5"/>
<gene>
    <name evidence="2" type="ORF">LOKO_02529</name>
</gene>
<evidence type="ECO:0000256" key="1">
    <source>
        <dbReference type="SAM" id="SignalP"/>
    </source>
</evidence>
<accession>A0A0X8HFD5</accession>
<dbReference type="PATRIC" id="fig|507626.3.peg.2530"/>
<keyword evidence="1" id="KW-0732">Signal</keyword>
<feature type="chain" id="PRO_5007066882" evidence="1">
    <location>
        <begin position="28"/>
        <end position="209"/>
    </location>
</feature>
<evidence type="ECO:0000313" key="3">
    <source>
        <dbReference type="Proteomes" id="UP000063387"/>
    </source>
</evidence>
<reference evidence="2 3" key="1">
    <citation type="journal article" date="2016" name="Genome Announc.">
        <title>Draft Genome Sequence of 'Halomonas chromatireducens' Strain AGD 8-3, a Haloalkaliphilic Chromate- and Selenite-Reducing Gammaproteobacterium.</title>
        <authorList>
            <person name="Sharko F.S."/>
            <person name="Shapovalova A.A."/>
            <person name="Tsygankova S.V."/>
            <person name="Komova A.V."/>
            <person name="Boulygina E.S."/>
            <person name="Teslyuk A.B."/>
            <person name="Gotovtsev P.M."/>
            <person name="Namsaraev Z.B."/>
            <person name="Khijniak T.V."/>
            <person name="Nedoluzhko A.V."/>
            <person name="Vasilov R.G."/>
        </authorList>
    </citation>
    <scope>NUCLEOTIDE SEQUENCE [LARGE SCALE GENOMIC DNA]</scope>
    <source>
        <strain evidence="2 3">AGD 8-3</strain>
    </source>
</reference>
<keyword evidence="3" id="KW-1185">Reference proteome</keyword>
<name>A0A0X8HFD5_9GAMM</name>
<dbReference type="STRING" id="507626.LOKO_02529"/>
<protein>
    <submittedName>
        <fullName evidence="2">Uncharacterized protein</fullName>
    </submittedName>
</protein>
<feature type="signal peptide" evidence="1">
    <location>
        <begin position="1"/>
        <end position="27"/>
    </location>
</feature>
<sequence length="209" mass="22414">MKKTNAVGIALAGLVVTGSLTSTLALAHSSDALKGEDVAALVESIRIATQRFEDVDVALAEGYIPDPTGQCVSAAAEGLPAELGDMGIHYLRPDLLGITATEPRIDGTGTHTDFLNPSILLYEPQQDGSLVLVGVENLVFQKAWEEAGNTEPPTFAGRAWDYMANDPETAIDEAHGFAPHYDQHVWFRDNAVTHLEPFNPLVSCAHHTL</sequence>
<reference evidence="2 3" key="2">
    <citation type="submission" date="2016-02" db="EMBL/GenBank/DDBJ databases">
        <authorList>
            <person name="Wen L."/>
            <person name="He K."/>
            <person name="Yang H."/>
        </authorList>
    </citation>
    <scope>NUCLEOTIDE SEQUENCE [LARGE SCALE GENOMIC DNA]</scope>
    <source>
        <strain evidence="2 3">AGD 8-3</strain>
    </source>
</reference>
<dbReference type="KEGG" id="hco:LOKO_02529"/>